<dbReference type="GO" id="GO:0004519">
    <property type="term" value="F:endonuclease activity"/>
    <property type="evidence" value="ECO:0007669"/>
    <property type="project" value="InterPro"/>
</dbReference>
<dbReference type="GO" id="GO:0008270">
    <property type="term" value="F:zinc ion binding"/>
    <property type="evidence" value="ECO:0007669"/>
    <property type="project" value="InterPro"/>
</dbReference>
<gene>
    <name evidence="3" type="ORF">ACH46_16770</name>
</gene>
<sequence length="134" mass="14759">MIARPCRTCGDPIPTGTYCSECKPNDKANRPRHDAHLNRTRWKKLSKRLRAMQAFCSACGATEDLTVDHIQPLHLRPDLAYTLTNLDVLCRSCNGAKDADLGRRTKSPGQPPHVKAQKALHFGLSPEKDGGEAA</sequence>
<proteinExistence type="predicted"/>
<feature type="region of interest" description="Disordered" evidence="1">
    <location>
        <begin position="97"/>
        <end position="134"/>
    </location>
</feature>
<dbReference type="Proteomes" id="UP000063789">
    <property type="component" value="Chromosome"/>
</dbReference>
<dbReference type="CDD" id="cd00085">
    <property type="entry name" value="HNHc"/>
    <property type="match status" value="1"/>
</dbReference>
<dbReference type="GO" id="GO:0003676">
    <property type="term" value="F:nucleic acid binding"/>
    <property type="evidence" value="ECO:0007669"/>
    <property type="project" value="InterPro"/>
</dbReference>
<feature type="domain" description="HNH nuclease" evidence="2">
    <location>
        <begin position="44"/>
        <end position="95"/>
    </location>
</feature>
<name>A0A0N9NFJ4_9ACTN</name>
<dbReference type="OrthoDB" id="4578716at2"/>
<dbReference type="InterPro" id="IPR002711">
    <property type="entry name" value="HNH"/>
</dbReference>
<dbReference type="SMART" id="SM00507">
    <property type="entry name" value="HNHc"/>
    <property type="match status" value="1"/>
</dbReference>
<dbReference type="Gene3D" id="1.10.30.50">
    <property type="match status" value="1"/>
</dbReference>
<dbReference type="InterPro" id="IPR003615">
    <property type="entry name" value="HNH_nuc"/>
</dbReference>
<dbReference type="AlphaFoldDB" id="A0A0N9NFJ4"/>
<dbReference type="KEGG" id="goq:ACH46_16770"/>
<evidence type="ECO:0000313" key="3">
    <source>
        <dbReference type="EMBL" id="ALG85837.1"/>
    </source>
</evidence>
<keyword evidence="4" id="KW-1185">Reference proteome</keyword>
<accession>A0A0N9NFJ4</accession>
<dbReference type="EMBL" id="CP011853">
    <property type="protein sequence ID" value="ALG85837.1"/>
    <property type="molecule type" value="Genomic_DNA"/>
</dbReference>
<reference evidence="3 4" key="2">
    <citation type="journal article" date="2017" name="Int. J. Syst. Evol. Microbiol.">
        <title>Gordonia phthalatica sp. nov., a di-n-butyl phthalate-degrading bacterium isolated from activated sludge.</title>
        <authorList>
            <person name="Jin D."/>
            <person name="Kong X."/>
            <person name="Jia M."/>
            <person name="Yu X."/>
            <person name="Wang X."/>
            <person name="Zhuang X."/>
            <person name="Deng Y."/>
            <person name="Bai Z."/>
        </authorList>
    </citation>
    <scope>NUCLEOTIDE SEQUENCE [LARGE SCALE GENOMIC DNA]</scope>
    <source>
        <strain evidence="3 4">QH-11</strain>
    </source>
</reference>
<dbReference type="Pfam" id="PF01844">
    <property type="entry name" value="HNH"/>
    <property type="match status" value="1"/>
</dbReference>
<protein>
    <recommendedName>
        <fullName evidence="2">HNH nuclease domain-containing protein</fullName>
    </recommendedName>
</protein>
<organism evidence="3 4">
    <name type="scientific">Gordonia phthalatica</name>
    <dbReference type="NCBI Taxonomy" id="1136941"/>
    <lineage>
        <taxon>Bacteria</taxon>
        <taxon>Bacillati</taxon>
        <taxon>Actinomycetota</taxon>
        <taxon>Actinomycetes</taxon>
        <taxon>Mycobacteriales</taxon>
        <taxon>Gordoniaceae</taxon>
        <taxon>Gordonia</taxon>
    </lineage>
</organism>
<evidence type="ECO:0000256" key="1">
    <source>
        <dbReference type="SAM" id="MobiDB-lite"/>
    </source>
</evidence>
<evidence type="ECO:0000259" key="2">
    <source>
        <dbReference type="SMART" id="SM00507"/>
    </source>
</evidence>
<reference evidence="4" key="1">
    <citation type="submission" date="2015-06" db="EMBL/GenBank/DDBJ databases">
        <title>Complete genome sequence and metabolic analysis of phthalate degradation pathway in Gordonia sp. QH-11.</title>
        <authorList>
            <person name="Jin D."/>
            <person name="Kong X."/>
            <person name="Bai Z."/>
        </authorList>
    </citation>
    <scope>NUCLEOTIDE SEQUENCE [LARGE SCALE GENOMIC DNA]</scope>
    <source>
        <strain evidence="4">QH-11</strain>
    </source>
</reference>
<dbReference type="STRING" id="1136941.ACH46_16770"/>
<dbReference type="PATRIC" id="fig|1136941.3.peg.3424"/>
<evidence type="ECO:0000313" key="4">
    <source>
        <dbReference type="Proteomes" id="UP000063789"/>
    </source>
</evidence>